<reference evidence="1 2" key="2">
    <citation type="submission" date="2007-05" db="EMBL/GenBank/DDBJ databases">
        <title>Draft genome sequence of Bifidobacterium adolescentis (L2-32).</title>
        <authorList>
            <person name="Sudarsanam P."/>
            <person name="Ley R."/>
            <person name="Guruge J."/>
            <person name="Turnbaugh P.J."/>
            <person name="Mahowald M."/>
            <person name="Liep D."/>
            <person name="Gordon J."/>
        </authorList>
    </citation>
    <scope>NUCLEOTIDE SEQUENCE [LARGE SCALE GENOMIC DNA]</scope>
    <source>
        <strain evidence="1 2">L2-32</strain>
    </source>
</reference>
<name>A7A2W6_BIFAD</name>
<gene>
    <name evidence="1" type="ORF">BIFADO_00150</name>
</gene>
<dbReference type="Proteomes" id="UP000003773">
    <property type="component" value="Unassembled WGS sequence"/>
</dbReference>
<proteinExistence type="predicted"/>
<evidence type="ECO:0000313" key="1">
    <source>
        <dbReference type="EMBL" id="EDN83249.1"/>
    </source>
</evidence>
<dbReference type="HOGENOM" id="CLU_3196605_0_0_11"/>
<protein>
    <submittedName>
        <fullName evidence="1">Uncharacterized protein</fullName>
    </submittedName>
</protein>
<dbReference type="EMBL" id="AAXD02000018">
    <property type="protein sequence ID" value="EDN83249.1"/>
    <property type="molecule type" value="Genomic_DNA"/>
</dbReference>
<accession>A7A2W6</accession>
<evidence type="ECO:0000313" key="2">
    <source>
        <dbReference type="Proteomes" id="UP000003773"/>
    </source>
</evidence>
<organism evidence="1 2">
    <name type="scientific">Bifidobacterium adolescentis L2-32</name>
    <dbReference type="NCBI Taxonomy" id="411481"/>
    <lineage>
        <taxon>Bacteria</taxon>
        <taxon>Bacillati</taxon>
        <taxon>Actinomycetota</taxon>
        <taxon>Actinomycetes</taxon>
        <taxon>Bifidobacteriales</taxon>
        <taxon>Bifidobacteriaceae</taxon>
        <taxon>Bifidobacterium</taxon>
    </lineage>
</organism>
<sequence>MRYYAFFVATSGTVEESTTFHSSIPCFTDVRGRRHTRSLVSRLWM</sequence>
<reference evidence="1 2" key="1">
    <citation type="submission" date="2007-04" db="EMBL/GenBank/DDBJ databases">
        <authorList>
            <person name="Fulton L."/>
            <person name="Clifton S."/>
            <person name="Fulton B."/>
            <person name="Xu J."/>
            <person name="Minx P."/>
            <person name="Pepin K.H."/>
            <person name="Johnson M."/>
            <person name="Thiruvilangam P."/>
            <person name="Bhonagiri V."/>
            <person name="Nash W.E."/>
            <person name="Mardis E.R."/>
            <person name="Wilson R.K."/>
        </authorList>
    </citation>
    <scope>NUCLEOTIDE SEQUENCE [LARGE SCALE GENOMIC DNA]</scope>
    <source>
        <strain evidence="1 2">L2-32</strain>
    </source>
</reference>
<dbReference type="AlphaFoldDB" id="A7A2W6"/>
<comment type="caution">
    <text evidence="1">The sequence shown here is derived from an EMBL/GenBank/DDBJ whole genome shotgun (WGS) entry which is preliminary data.</text>
</comment>